<comment type="similarity">
    <text evidence="1">Belongs to the short-chain dehydrogenases/reductases (SDR) family.</text>
</comment>
<accession>A0AAQ3MAZ8</accession>
<dbReference type="PANTHER" id="PTHR44229:SF4">
    <property type="entry name" value="15-HYDROXYPROSTAGLANDIN DEHYDROGENASE [NAD(+)]"/>
    <property type="match status" value="1"/>
</dbReference>
<dbReference type="AlphaFoldDB" id="A0AAQ3MAZ8"/>
<dbReference type="InterPro" id="IPR002347">
    <property type="entry name" value="SDR_fam"/>
</dbReference>
<name>A0AAQ3MAZ8_9PEZI</name>
<dbReference type="Pfam" id="PF00106">
    <property type="entry name" value="adh_short"/>
    <property type="match status" value="1"/>
</dbReference>
<evidence type="ECO:0008006" key="5">
    <source>
        <dbReference type="Google" id="ProtNLM"/>
    </source>
</evidence>
<sequence>MTSSSDKVPFSVKGKTAIITGGGSGICLCFAKLLLSKGCNVVIADLALRPEAQQVVDEYSATDSGNPRAVFKKTDVVKFDDLSAMFDAADEEFGGADLVCPGAGVFEPEWSNFWIPPGTGNSVDGAHGTKTEGIGHYTTLDINITHPIRTTQLALSRWLNPRPGSKAGKASPSNPKRVVHISSIAGQLAGLPTPLYHASKHAISGFIRSLGPLDVLGVRVNGVAPGVIKTPLWTDHPEKMKMVDLEADTWVTPEEVAERMLNCAEKDDVEGGMVMEVLKGTFRSVTALNDPGPSGPGGAVSNGKVMAEEVFKWLGEPGWGVAK</sequence>
<dbReference type="SUPFAM" id="SSF51735">
    <property type="entry name" value="NAD(P)-binding Rossmann-fold domains"/>
    <property type="match status" value="1"/>
</dbReference>
<dbReference type="PANTHER" id="PTHR44229">
    <property type="entry name" value="15-HYDROXYPROSTAGLANDIN DEHYDROGENASE [NAD(+)]"/>
    <property type="match status" value="1"/>
</dbReference>
<dbReference type="EMBL" id="CP138589">
    <property type="protein sequence ID" value="WPH03236.1"/>
    <property type="molecule type" value="Genomic_DNA"/>
</dbReference>
<keyword evidence="4" id="KW-1185">Reference proteome</keyword>
<organism evidence="3 4">
    <name type="scientific">Acrodontium crateriforme</name>
    <dbReference type="NCBI Taxonomy" id="150365"/>
    <lineage>
        <taxon>Eukaryota</taxon>
        <taxon>Fungi</taxon>
        <taxon>Dikarya</taxon>
        <taxon>Ascomycota</taxon>
        <taxon>Pezizomycotina</taxon>
        <taxon>Dothideomycetes</taxon>
        <taxon>Dothideomycetidae</taxon>
        <taxon>Mycosphaerellales</taxon>
        <taxon>Teratosphaeriaceae</taxon>
        <taxon>Acrodontium</taxon>
    </lineage>
</organism>
<dbReference type="GO" id="GO:0016616">
    <property type="term" value="F:oxidoreductase activity, acting on the CH-OH group of donors, NAD or NADP as acceptor"/>
    <property type="evidence" value="ECO:0007669"/>
    <property type="project" value="TreeGrafter"/>
</dbReference>
<dbReference type="Gene3D" id="3.40.50.720">
    <property type="entry name" value="NAD(P)-binding Rossmann-like Domain"/>
    <property type="match status" value="1"/>
</dbReference>
<dbReference type="FunFam" id="3.40.50.720:FF:000643">
    <property type="entry name" value="Short chain dehydrogenase/reductase family oxidoreductase, putative"/>
    <property type="match status" value="1"/>
</dbReference>
<reference evidence="3 4" key="1">
    <citation type="submission" date="2023-11" db="EMBL/GenBank/DDBJ databases">
        <title>An acidophilic fungus is an integral part of prey digestion in a carnivorous sundew plant.</title>
        <authorList>
            <person name="Tsai I.J."/>
        </authorList>
    </citation>
    <scope>NUCLEOTIDE SEQUENCE [LARGE SCALE GENOMIC DNA]</scope>
    <source>
        <strain evidence="3">169a</strain>
    </source>
</reference>
<dbReference type="GO" id="GO:0005737">
    <property type="term" value="C:cytoplasm"/>
    <property type="evidence" value="ECO:0007669"/>
    <property type="project" value="TreeGrafter"/>
</dbReference>
<dbReference type="InterPro" id="IPR036291">
    <property type="entry name" value="NAD(P)-bd_dom_sf"/>
</dbReference>
<dbReference type="PRINTS" id="PR00081">
    <property type="entry name" value="GDHRDH"/>
</dbReference>
<protein>
    <recommendedName>
        <fullName evidence="5">NAD-dependent 15-hydroxyprostaglandin dehydrogenase</fullName>
    </recommendedName>
</protein>
<evidence type="ECO:0000256" key="2">
    <source>
        <dbReference type="ARBA" id="ARBA00023002"/>
    </source>
</evidence>
<evidence type="ECO:0000313" key="4">
    <source>
        <dbReference type="Proteomes" id="UP001303373"/>
    </source>
</evidence>
<evidence type="ECO:0000313" key="3">
    <source>
        <dbReference type="EMBL" id="WPH03236.1"/>
    </source>
</evidence>
<evidence type="ECO:0000256" key="1">
    <source>
        <dbReference type="ARBA" id="ARBA00006484"/>
    </source>
</evidence>
<gene>
    <name evidence="3" type="ORF">R9X50_00611300</name>
</gene>
<keyword evidence="2" id="KW-0560">Oxidoreductase</keyword>
<dbReference type="Proteomes" id="UP001303373">
    <property type="component" value="Chromosome 10"/>
</dbReference>
<proteinExistence type="inferred from homology"/>